<dbReference type="Proteomes" id="UP001162131">
    <property type="component" value="Unassembled WGS sequence"/>
</dbReference>
<evidence type="ECO:0000256" key="5">
    <source>
        <dbReference type="ARBA" id="ARBA00022723"/>
    </source>
</evidence>
<dbReference type="FunFam" id="1.10.390.10:FF:000006">
    <property type="entry name" value="Puromycin-sensitive aminopeptidase"/>
    <property type="match status" value="1"/>
</dbReference>
<sequence>MLSRISASDWLNPSPNVKKALGLLLIGGVTAYAIYSYKNWRASSQKNEAIDCLTSSDAAIRSQNISNVEYYLKLNTQKGTSYWGCCTIIFKIINPQIPTFLDFEGDEILSILINGQECNACRTVGKIYLKNLQVGVNSVEIRYKNKYSKDGNGLHRYVDTIDGEEYLNTQFEPFYAHRMFPCFDQPDIKAILILSVKCPAYWKVISNEPIRKIENSPAVNDSIYLYGNDDCQLITFSSTDRISTYLYALCAGPFLEFRKDDNELNIPIGFYCKKSLENQFNVDVHLNWTIRSFKFYQEFFGILYPFKKYDQMFLSEMNYGAMENVGCVTYREHYLNLLSSIKKCKVGNVFLHEMAHMWFGNLVTMKWWDDLWLNESFATFMSHLNYSQSLNDEFSDVWLVFLRRKRSAYELDSISTSHSIWTPVENTLETTTNFDAISYNKGSSVLKQLHYVLGPEIFQKGVRAYLNSFKYQNAKFDDLINALNFEAKQNNLKIDLKEWAQRWVKTIGVNSLTPELEIEDGKIREFKVKQLGSTLYPTLRDHKILVELFDDNMESICKEEIFIEPHYNTFFGKMIGKAAPSCVVLNVEDYGYCKVRFDKISLENIKLKLDKIGNKMTRMLILSNLYEMVRDCLMPVNQFLEVCENQFVKEEVEIIESYILEIAHDAITNWVEKQSEKVKFYTFFFHEILKKLSEKPNLRELRYKLFRFIQKKDDIVLAVSWIKSSSDEPGLKLTIDESWAVLKAYSSILKGEKTLIEEFKENDKTSTGVLAYSYCLAAYPENKEATWNKILFEGPEMSAHHRRAIMTGFMIKYQKKILQFYTNRYFKTITSIIKTHDLQFVLDFCEHLFPSFEPEGFLISEIRKILKKIPQSFYPIIRFFNEKKNKLEISQRVKSFSRNS</sequence>
<keyword evidence="7" id="KW-0862">Zinc</keyword>
<dbReference type="InterPro" id="IPR012778">
    <property type="entry name" value="Pept_M1_aminopeptidase"/>
</dbReference>
<feature type="domain" description="ERAP1-like C-terminal" evidence="11">
    <location>
        <begin position="583"/>
        <end position="867"/>
    </location>
</feature>
<feature type="domain" description="Aminopeptidase N-like N-terminal" evidence="12">
    <location>
        <begin position="134"/>
        <end position="246"/>
    </location>
</feature>
<dbReference type="PANTHER" id="PTHR11533:SF299">
    <property type="entry name" value="AMINOPEPTIDASE"/>
    <property type="match status" value="1"/>
</dbReference>
<evidence type="ECO:0000256" key="8">
    <source>
        <dbReference type="ARBA" id="ARBA00023049"/>
    </source>
</evidence>
<comment type="similarity">
    <text evidence="2">Belongs to the peptidase M1 family.</text>
</comment>
<keyword evidence="8" id="KW-0482">Metalloprotease</keyword>
<keyword evidence="4" id="KW-0645">Protease</keyword>
<reference evidence="13" key="1">
    <citation type="submission" date="2021-09" db="EMBL/GenBank/DDBJ databases">
        <authorList>
            <consortium name="AG Swart"/>
            <person name="Singh M."/>
            <person name="Singh A."/>
            <person name="Seah K."/>
            <person name="Emmerich C."/>
        </authorList>
    </citation>
    <scope>NUCLEOTIDE SEQUENCE</scope>
    <source>
        <strain evidence="13">ATCC30299</strain>
    </source>
</reference>
<dbReference type="InterPro" id="IPR045357">
    <property type="entry name" value="Aminopeptidase_N-like_N"/>
</dbReference>
<dbReference type="CDD" id="cd09602">
    <property type="entry name" value="M1_APN"/>
    <property type="match status" value="1"/>
</dbReference>
<evidence type="ECO:0000313" key="13">
    <source>
        <dbReference type="EMBL" id="CAG9334063.1"/>
    </source>
</evidence>
<keyword evidence="9" id="KW-0812">Transmembrane</keyword>
<keyword evidence="5" id="KW-0479">Metal-binding</keyword>
<evidence type="ECO:0000313" key="14">
    <source>
        <dbReference type="Proteomes" id="UP001162131"/>
    </source>
</evidence>
<dbReference type="GO" id="GO:0005737">
    <property type="term" value="C:cytoplasm"/>
    <property type="evidence" value="ECO:0007669"/>
    <property type="project" value="TreeGrafter"/>
</dbReference>
<keyword evidence="9" id="KW-1133">Transmembrane helix</keyword>
<protein>
    <recommendedName>
        <fullName evidence="15">Aminopeptidase</fullName>
    </recommendedName>
</protein>
<gene>
    <name evidence="13" type="ORF">BSTOLATCC_MIC59865</name>
</gene>
<dbReference type="PRINTS" id="PR00756">
    <property type="entry name" value="ALADIPTASE"/>
</dbReference>
<dbReference type="Gene3D" id="1.10.390.10">
    <property type="entry name" value="Neutral Protease Domain 2"/>
    <property type="match status" value="1"/>
</dbReference>
<dbReference type="InterPro" id="IPR027268">
    <property type="entry name" value="Peptidase_M4/M1_CTD_sf"/>
</dbReference>
<evidence type="ECO:0000259" key="12">
    <source>
        <dbReference type="Pfam" id="PF17900"/>
    </source>
</evidence>
<dbReference type="GO" id="GO:0070006">
    <property type="term" value="F:metalloaminopeptidase activity"/>
    <property type="evidence" value="ECO:0007669"/>
    <property type="project" value="TreeGrafter"/>
</dbReference>
<evidence type="ECO:0000259" key="10">
    <source>
        <dbReference type="Pfam" id="PF01433"/>
    </source>
</evidence>
<dbReference type="AlphaFoldDB" id="A0AAU9K9H3"/>
<dbReference type="PANTHER" id="PTHR11533">
    <property type="entry name" value="PROTEASE M1 ZINC METALLOPROTEASE"/>
    <property type="match status" value="1"/>
</dbReference>
<dbReference type="GO" id="GO:0005615">
    <property type="term" value="C:extracellular space"/>
    <property type="evidence" value="ECO:0007669"/>
    <property type="project" value="TreeGrafter"/>
</dbReference>
<dbReference type="SUPFAM" id="SSF63737">
    <property type="entry name" value="Leukotriene A4 hydrolase N-terminal domain"/>
    <property type="match status" value="1"/>
</dbReference>
<dbReference type="Gene3D" id="2.60.40.1730">
    <property type="entry name" value="tricorn interacting facor f3 domain"/>
    <property type="match status" value="1"/>
</dbReference>
<proteinExistence type="inferred from homology"/>
<dbReference type="GO" id="GO:0043171">
    <property type="term" value="P:peptide catabolic process"/>
    <property type="evidence" value="ECO:0007669"/>
    <property type="project" value="TreeGrafter"/>
</dbReference>
<dbReference type="EMBL" id="CAJZBQ010000057">
    <property type="protein sequence ID" value="CAG9334063.1"/>
    <property type="molecule type" value="Genomic_DNA"/>
</dbReference>
<organism evidence="13 14">
    <name type="scientific">Blepharisma stoltei</name>
    <dbReference type="NCBI Taxonomy" id="1481888"/>
    <lineage>
        <taxon>Eukaryota</taxon>
        <taxon>Sar</taxon>
        <taxon>Alveolata</taxon>
        <taxon>Ciliophora</taxon>
        <taxon>Postciliodesmatophora</taxon>
        <taxon>Heterotrichea</taxon>
        <taxon>Heterotrichida</taxon>
        <taxon>Blepharismidae</taxon>
        <taxon>Blepharisma</taxon>
    </lineage>
</organism>
<evidence type="ECO:0000256" key="4">
    <source>
        <dbReference type="ARBA" id="ARBA00022670"/>
    </source>
</evidence>
<dbReference type="GO" id="GO:0008270">
    <property type="term" value="F:zinc ion binding"/>
    <property type="evidence" value="ECO:0007669"/>
    <property type="project" value="InterPro"/>
</dbReference>
<keyword evidence="14" id="KW-1185">Reference proteome</keyword>
<keyword evidence="6" id="KW-0378">Hydrolase</keyword>
<evidence type="ECO:0000256" key="3">
    <source>
        <dbReference type="ARBA" id="ARBA00022438"/>
    </source>
</evidence>
<dbReference type="InterPro" id="IPR024571">
    <property type="entry name" value="ERAP1-like_C_dom"/>
</dbReference>
<keyword evidence="3" id="KW-0031">Aminopeptidase</keyword>
<dbReference type="Pfam" id="PF11838">
    <property type="entry name" value="ERAP1_C"/>
    <property type="match status" value="1"/>
</dbReference>
<evidence type="ECO:0000256" key="7">
    <source>
        <dbReference type="ARBA" id="ARBA00022833"/>
    </source>
</evidence>
<dbReference type="GO" id="GO:0006508">
    <property type="term" value="P:proteolysis"/>
    <property type="evidence" value="ECO:0007669"/>
    <property type="project" value="UniProtKB-KW"/>
</dbReference>
<dbReference type="InterPro" id="IPR042097">
    <property type="entry name" value="Aminopeptidase_N-like_N_sf"/>
</dbReference>
<evidence type="ECO:0000256" key="1">
    <source>
        <dbReference type="ARBA" id="ARBA00001947"/>
    </source>
</evidence>
<comment type="caution">
    <text evidence="13">The sequence shown here is derived from an EMBL/GenBank/DDBJ whole genome shotgun (WGS) entry which is preliminary data.</text>
</comment>
<evidence type="ECO:0000256" key="6">
    <source>
        <dbReference type="ARBA" id="ARBA00022801"/>
    </source>
</evidence>
<dbReference type="InterPro" id="IPR050344">
    <property type="entry name" value="Peptidase_M1_aminopeptidases"/>
</dbReference>
<evidence type="ECO:0000259" key="11">
    <source>
        <dbReference type="Pfam" id="PF11838"/>
    </source>
</evidence>
<evidence type="ECO:0000256" key="2">
    <source>
        <dbReference type="ARBA" id="ARBA00010136"/>
    </source>
</evidence>
<evidence type="ECO:0008006" key="15">
    <source>
        <dbReference type="Google" id="ProtNLM"/>
    </source>
</evidence>
<dbReference type="GO" id="GO:0042277">
    <property type="term" value="F:peptide binding"/>
    <property type="evidence" value="ECO:0007669"/>
    <property type="project" value="TreeGrafter"/>
</dbReference>
<evidence type="ECO:0000256" key="9">
    <source>
        <dbReference type="SAM" id="Phobius"/>
    </source>
</evidence>
<feature type="domain" description="Peptidase M1 membrane alanine aminopeptidase" evidence="10">
    <location>
        <begin position="286"/>
        <end position="493"/>
    </location>
</feature>
<dbReference type="InterPro" id="IPR001930">
    <property type="entry name" value="Peptidase_M1"/>
</dbReference>
<name>A0AAU9K9H3_9CILI</name>
<dbReference type="SUPFAM" id="SSF55486">
    <property type="entry name" value="Metalloproteases ('zincins'), catalytic domain"/>
    <property type="match status" value="1"/>
</dbReference>
<dbReference type="Pfam" id="PF17900">
    <property type="entry name" value="Peptidase_M1_N"/>
    <property type="match status" value="1"/>
</dbReference>
<dbReference type="NCBIfam" id="TIGR02412">
    <property type="entry name" value="pepN_strep_liv"/>
    <property type="match status" value="1"/>
</dbReference>
<accession>A0AAU9K9H3</accession>
<keyword evidence="9" id="KW-0472">Membrane</keyword>
<feature type="transmembrane region" description="Helical" evidence="9">
    <location>
        <begin position="20"/>
        <end position="37"/>
    </location>
</feature>
<dbReference type="InterPro" id="IPR014782">
    <property type="entry name" value="Peptidase_M1_dom"/>
</dbReference>
<dbReference type="GO" id="GO:0016020">
    <property type="term" value="C:membrane"/>
    <property type="evidence" value="ECO:0007669"/>
    <property type="project" value="TreeGrafter"/>
</dbReference>
<comment type="cofactor">
    <cofactor evidence="1">
        <name>Zn(2+)</name>
        <dbReference type="ChEBI" id="CHEBI:29105"/>
    </cofactor>
</comment>
<dbReference type="Pfam" id="PF01433">
    <property type="entry name" value="Peptidase_M1"/>
    <property type="match status" value="1"/>
</dbReference>